<organism evidence="2 3">
    <name type="scientific">Marchantia polymorpha</name>
    <name type="common">Common liverwort</name>
    <name type="synonym">Marchantia aquatica</name>
    <dbReference type="NCBI Taxonomy" id="3197"/>
    <lineage>
        <taxon>Eukaryota</taxon>
        <taxon>Viridiplantae</taxon>
        <taxon>Streptophyta</taxon>
        <taxon>Embryophyta</taxon>
        <taxon>Marchantiophyta</taxon>
        <taxon>Marchantiopsida</taxon>
        <taxon>Marchantiidae</taxon>
        <taxon>Marchantiales</taxon>
        <taxon>Marchantiaceae</taxon>
        <taxon>Marchantia</taxon>
    </lineage>
</organism>
<feature type="compositionally biased region" description="Acidic residues" evidence="1">
    <location>
        <begin position="119"/>
        <end position="128"/>
    </location>
</feature>
<feature type="compositionally biased region" description="Acidic residues" evidence="1">
    <location>
        <begin position="43"/>
        <end position="110"/>
    </location>
</feature>
<proteinExistence type="predicted"/>
<reference evidence="3" key="1">
    <citation type="journal article" date="2017" name="Cell">
        <title>Insights into land plant evolution garnered from the Marchantia polymorpha genome.</title>
        <authorList>
            <person name="Bowman J.L."/>
            <person name="Kohchi T."/>
            <person name="Yamato K.T."/>
            <person name="Jenkins J."/>
            <person name="Shu S."/>
            <person name="Ishizaki K."/>
            <person name="Yamaoka S."/>
            <person name="Nishihama R."/>
            <person name="Nakamura Y."/>
            <person name="Berger F."/>
            <person name="Adam C."/>
            <person name="Aki S.S."/>
            <person name="Althoff F."/>
            <person name="Araki T."/>
            <person name="Arteaga-Vazquez M.A."/>
            <person name="Balasubrmanian S."/>
            <person name="Barry K."/>
            <person name="Bauer D."/>
            <person name="Boehm C.R."/>
            <person name="Briginshaw L."/>
            <person name="Caballero-Perez J."/>
            <person name="Catarino B."/>
            <person name="Chen F."/>
            <person name="Chiyoda S."/>
            <person name="Chovatia M."/>
            <person name="Davies K.M."/>
            <person name="Delmans M."/>
            <person name="Demura T."/>
            <person name="Dierschke T."/>
            <person name="Dolan L."/>
            <person name="Dorantes-Acosta A.E."/>
            <person name="Eklund D.M."/>
            <person name="Florent S.N."/>
            <person name="Flores-Sandoval E."/>
            <person name="Fujiyama A."/>
            <person name="Fukuzawa H."/>
            <person name="Galik B."/>
            <person name="Grimanelli D."/>
            <person name="Grimwood J."/>
            <person name="Grossniklaus U."/>
            <person name="Hamada T."/>
            <person name="Haseloff J."/>
            <person name="Hetherington A.J."/>
            <person name="Higo A."/>
            <person name="Hirakawa Y."/>
            <person name="Hundley H.N."/>
            <person name="Ikeda Y."/>
            <person name="Inoue K."/>
            <person name="Inoue S.I."/>
            <person name="Ishida S."/>
            <person name="Jia Q."/>
            <person name="Kakita M."/>
            <person name="Kanazawa T."/>
            <person name="Kawai Y."/>
            <person name="Kawashima T."/>
            <person name="Kennedy M."/>
            <person name="Kinose K."/>
            <person name="Kinoshita T."/>
            <person name="Kohara Y."/>
            <person name="Koide E."/>
            <person name="Komatsu K."/>
            <person name="Kopischke S."/>
            <person name="Kubo M."/>
            <person name="Kyozuka J."/>
            <person name="Lagercrantz U."/>
            <person name="Lin S.S."/>
            <person name="Lindquist E."/>
            <person name="Lipzen A.M."/>
            <person name="Lu C.W."/>
            <person name="De Luna E."/>
            <person name="Martienssen R.A."/>
            <person name="Minamino N."/>
            <person name="Mizutani M."/>
            <person name="Mizutani M."/>
            <person name="Mochizuki N."/>
            <person name="Monte I."/>
            <person name="Mosher R."/>
            <person name="Nagasaki H."/>
            <person name="Nakagami H."/>
            <person name="Naramoto S."/>
            <person name="Nishitani K."/>
            <person name="Ohtani M."/>
            <person name="Okamoto T."/>
            <person name="Okumura M."/>
            <person name="Phillips J."/>
            <person name="Pollak B."/>
            <person name="Reinders A."/>
            <person name="Rovekamp M."/>
            <person name="Sano R."/>
            <person name="Sawa S."/>
            <person name="Schmid M.W."/>
            <person name="Shirakawa M."/>
            <person name="Solano R."/>
            <person name="Spunde A."/>
            <person name="Suetsugu N."/>
            <person name="Sugano S."/>
            <person name="Sugiyama A."/>
            <person name="Sun R."/>
            <person name="Suzuki Y."/>
            <person name="Takenaka M."/>
            <person name="Takezawa D."/>
            <person name="Tomogane H."/>
            <person name="Tsuzuki M."/>
            <person name="Ueda T."/>
            <person name="Umeda M."/>
            <person name="Ward J.M."/>
            <person name="Watanabe Y."/>
            <person name="Yazaki K."/>
            <person name="Yokoyama R."/>
            <person name="Yoshitake Y."/>
            <person name="Yotsui I."/>
            <person name="Zachgo S."/>
            <person name="Schmutz J."/>
        </authorList>
    </citation>
    <scope>NUCLEOTIDE SEQUENCE [LARGE SCALE GENOMIC DNA]</scope>
    <source>
        <strain evidence="3">Tak-1</strain>
    </source>
</reference>
<feature type="compositionally biased region" description="Acidic residues" evidence="1">
    <location>
        <begin position="165"/>
        <end position="186"/>
    </location>
</feature>
<name>A0A2R6W655_MARPO</name>
<sequence length="490" mass="55131">MAMALACEREQQEGQLEGEGECGVEIQRGECVEVAEDGNLGLEDLEEEEEEEDEEVDEGVVVEEDDDEEEEVEEEEEEDEDEDEEEEVEEEEEEAEYEVEGEEEDDEEEVFSSGRGESEEGEDKEEEVSSGVRVLFKLKDSPPSVIVQYDEDGEQVEFERHDTSDQTESDSEDEEEVEEEDDDVEAGQEYTSPAYSEDSAFAELLENVTARTGVKAIGGERSPGGESSEGLIVVNDHDSYVSIAIAFPKVEEYRVNANRSTMVKLMAQSALKMELPPCGLYLAVLLLDFYWQHDRSEGRRMDSVQLHVLAYTSLYIASNRFTTPRLARTPDEFCQWAGVAEGSVKGCMIIRQLEAFERLLRPESVSSVTCQCLWRKLNRFDDRGSKFPTLHMSNFIRDLEQTEYGITNFDPVTGAVKAAHAVWNAHVLMAKLNDPSNFEDPEGAMARVLLLASMSAGRKRGAHDLSPENMNDMNKRAKMLSLPKLRIAVS</sequence>
<accession>A0A2R6W655</accession>
<dbReference type="Gramene" id="Mp5g11910.1">
    <property type="protein sequence ID" value="Mp5g11910.1.cds"/>
    <property type="gene ID" value="Mp5g11910"/>
</dbReference>
<dbReference type="Proteomes" id="UP000244005">
    <property type="component" value="Unassembled WGS sequence"/>
</dbReference>
<keyword evidence="3" id="KW-1185">Reference proteome</keyword>
<dbReference type="OrthoDB" id="10352502at2759"/>
<dbReference type="EMBL" id="KZ772813">
    <property type="protein sequence ID" value="PTQ29340.1"/>
    <property type="molecule type" value="Genomic_DNA"/>
</dbReference>
<evidence type="ECO:0000313" key="2">
    <source>
        <dbReference type="EMBL" id="PTQ29340.1"/>
    </source>
</evidence>
<evidence type="ECO:0000313" key="3">
    <source>
        <dbReference type="Proteomes" id="UP000244005"/>
    </source>
</evidence>
<feature type="region of interest" description="Disordered" evidence="1">
    <location>
        <begin position="34"/>
        <end position="195"/>
    </location>
</feature>
<protein>
    <submittedName>
        <fullName evidence="2">Uncharacterized protein</fullName>
    </submittedName>
</protein>
<dbReference type="AlphaFoldDB" id="A0A2R6W655"/>
<evidence type="ECO:0000256" key="1">
    <source>
        <dbReference type="SAM" id="MobiDB-lite"/>
    </source>
</evidence>
<feature type="region of interest" description="Disordered" evidence="1">
    <location>
        <begin position="1"/>
        <end position="22"/>
    </location>
</feature>
<dbReference type="InterPro" id="IPR036915">
    <property type="entry name" value="Cyclin-like_sf"/>
</dbReference>
<gene>
    <name evidence="2" type="ORF">MARPO_0143s0020</name>
</gene>
<dbReference type="SUPFAM" id="SSF47954">
    <property type="entry name" value="Cyclin-like"/>
    <property type="match status" value="1"/>
</dbReference>